<evidence type="ECO:0000313" key="5">
    <source>
        <dbReference type="Proteomes" id="UP000178606"/>
    </source>
</evidence>
<dbReference type="SUPFAM" id="SSF52402">
    <property type="entry name" value="Adenine nucleotide alpha hydrolases-like"/>
    <property type="match status" value="1"/>
</dbReference>
<dbReference type="InterPro" id="IPR014731">
    <property type="entry name" value="ETF_asu_C"/>
</dbReference>
<gene>
    <name evidence="4" type="ORF">A3F84_23340</name>
</gene>
<dbReference type="SMART" id="SM00893">
    <property type="entry name" value="ETF"/>
    <property type="match status" value="1"/>
</dbReference>
<dbReference type="PANTHER" id="PTHR43153:SF1">
    <property type="entry name" value="ELECTRON TRANSFER FLAVOPROTEIN SUBUNIT ALPHA, MITOCHONDRIAL"/>
    <property type="match status" value="1"/>
</dbReference>
<dbReference type="Proteomes" id="UP000178606">
    <property type="component" value="Unassembled WGS sequence"/>
</dbReference>
<evidence type="ECO:0000256" key="2">
    <source>
        <dbReference type="PIRSR" id="PIRSR000089-1"/>
    </source>
</evidence>
<reference evidence="4 5" key="1">
    <citation type="journal article" date="2016" name="Nat. Commun.">
        <title>Thousands of microbial genomes shed light on interconnected biogeochemical processes in an aquifer system.</title>
        <authorList>
            <person name="Anantharaman K."/>
            <person name="Brown C.T."/>
            <person name="Hug L.A."/>
            <person name="Sharon I."/>
            <person name="Castelle C.J."/>
            <person name="Probst A.J."/>
            <person name="Thomas B.C."/>
            <person name="Singh A."/>
            <person name="Wilkins M.J."/>
            <person name="Karaoz U."/>
            <person name="Brodie E.L."/>
            <person name="Williams K.H."/>
            <person name="Hubbard S.S."/>
            <person name="Banfield J.F."/>
        </authorList>
    </citation>
    <scope>NUCLEOTIDE SEQUENCE [LARGE SCALE GENOMIC DNA]</scope>
    <source>
        <strain evidence="5">RIFCSPLOWO2_12_FULL_64_10</strain>
    </source>
</reference>
<dbReference type="GO" id="GO:0050660">
    <property type="term" value="F:flavin adenine dinucleotide binding"/>
    <property type="evidence" value="ECO:0007669"/>
    <property type="project" value="InterPro"/>
</dbReference>
<dbReference type="Gene3D" id="3.40.50.620">
    <property type="entry name" value="HUPs"/>
    <property type="match status" value="1"/>
</dbReference>
<evidence type="ECO:0000259" key="3">
    <source>
        <dbReference type="SMART" id="SM00893"/>
    </source>
</evidence>
<feature type="binding site" evidence="2">
    <location>
        <begin position="251"/>
        <end position="255"/>
    </location>
    <ligand>
        <name>FAD</name>
        <dbReference type="ChEBI" id="CHEBI:57692"/>
    </ligand>
</feature>
<dbReference type="Gene3D" id="3.40.50.1220">
    <property type="entry name" value="TPP-binding domain"/>
    <property type="match status" value="1"/>
</dbReference>
<proteinExistence type="inferred from homology"/>
<dbReference type="SUPFAM" id="SSF52467">
    <property type="entry name" value="DHS-like NAD/FAD-binding domain"/>
    <property type="match status" value="1"/>
</dbReference>
<comment type="cofactor">
    <cofactor evidence="2">
        <name>FAD</name>
        <dbReference type="ChEBI" id="CHEBI:57692"/>
    </cofactor>
    <text evidence="2">Binds 1 FAD per dimer.</text>
</comment>
<comment type="caution">
    <text evidence="4">The sequence shown here is derived from an EMBL/GenBank/DDBJ whole genome shotgun (WGS) entry which is preliminary data.</text>
</comment>
<feature type="domain" description="Electron transfer flavoprotein alpha/beta-subunit N-terminal" evidence="3">
    <location>
        <begin position="5"/>
        <end position="184"/>
    </location>
</feature>
<dbReference type="PANTHER" id="PTHR43153">
    <property type="entry name" value="ELECTRON TRANSFER FLAVOPROTEIN ALPHA"/>
    <property type="match status" value="1"/>
</dbReference>
<keyword evidence="2" id="KW-0274">FAD</keyword>
<feature type="binding site" evidence="2">
    <location>
        <begin position="237"/>
        <end position="238"/>
    </location>
    <ligand>
        <name>FAD</name>
        <dbReference type="ChEBI" id="CHEBI:57692"/>
    </ligand>
</feature>
<comment type="similarity">
    <text evidence="1">Belongs to the ETF alpha-subunit/FixB family.</text>
</comment>
<evidence type="ECO:0000256" key="1">
    <source>
        <dbReference type="ARBA" id="ARBA00005817"/>
    </source>
</evidence>
<evidence type="ECO:0000313" key="4">
    <source>
        <dbReference type="EMBL" id="OGG46796.1"/>
    </source>
</evidence>
<name>A0A1F6CC70_HANXR</name>
<keyword evidence="2" id="KW-0285">Flavoprotein</keyword>
<feature type="binding site" evidence="2">
    <location>
        <position position="289"/>
    </location>
    <ligand>
        <name>FAD</name>
        <dbReference type="ChEBI" id="CHEBI:57692"/>
    </ligand>
</feature>
<dbReference type="Pfam" id="PF00766">
    <property type="entry name" value="ETF_alpha"/>
    <property type="match status" value="1"/>
</dbReference>
<organism evidence="4 5">
    <name type="scientific">Handelsmanbacteria sp. (strain RIFCSPLOWO2_12_FULL_64_10)</name>
    <dbReference type="NCBI Taxonomy" id="1817868"/>
    <lineage>
        <taxon>Bacteria</taxon>
        <taxon>Candidatus Handelsmaniibacteriota</taxon>
    </lineage>
</organism>
<feature type="binding site" evidence="2">
    <location>
        <begin position="268"/>
        <end position="275"/>
    </location>
    <ligand>
        <name>FAD</name>
        <dbReference type="ChEBI" id="CHEBI:57692"/>
    </ligand>
</feature>
<accession>A0A1F6CC70</accession>
<dbReference type="Pfam" id="PF01012">
    <property type="entry name" value="ETF"/>
    <property type="match status" value="1"/>
</dbReference>
<dbReference type="EMBL" id="MFKF01000284">
    <property type="protein sequence ID" value="OGG46796.1"/>
    <property type="molecule type" value="Genomic_DNA"/>
</dbReference>
<protein>
    <recommendedName>
        <fullName evidence="3">Electron transfer flavoprotein alpha/beta-subunit N-terminal domain-containing protein</fullName>
    </recommendedName>
</protein>
<sequence length="328" mass="34526">MAGDIWVLAEQWRGQVSEITYEMLALGREVADRLGRRLQAVLIGHEVKGLAKTLGLADGVLCADHPALAGPSAEASGQVLGQLIRSRGPMAILAPLTNVTWDLTTSLPAQLQAPFISFCKDAQVQDGRLQARCVLYGGKMEATVTAAGGPTVLGILPGARPAEKGRVERTPSIEEVAVALPEAPRAVFKNYIEPEAGDVDITRQEVLVCVGRGIQSQDNLALAEALAQALGGAVCGSRPVIDQGWLSLSRQVGKSGAIVKPRLYLAAGISGAPEHIEGMKNAGLIIAVNTDPQAPIFNVAHYGIVADAMDLLPLITEEVRKATSRKVS</sequence>
<dbReference type="AlphaFoldDB" id="A0A1F6CC70"/>
<feature type="binding site" evidence="2">
    <location>
        <position position="212"/>
    </location>
    <ligand>
        <name>FAD</name>
        <dbReference type="ChEBI" id="CHEBI:57692"/>
    </ligand>
</feature>
<dbReference type="InterPro" id="IPR001308">
    <property type="entry name" value="ETF_a/FixB"/>
</dbReference>
<dbReference type="InterPro" id="IPR029035">
    <property type="entry name" value="DHS-like_NAD/FAD-binding_dom"/>
</dbReference>
<dbReference type="PIRSF" id="PIRSF000089">
    <property type="entry name" value="Electra_flavoP_a"/>
    <property type="match status" value="1"/>
</dbReference>
<dbReference type="InterPro" id="IPR014730">
    <property type="entry name" value="ETF_a/b_N"/>
</dbReference>
<dbReference type="GO" id="GO:0033539">
    <property type="term" value="P:fatty acid beta-oxidation using acyl-CoA dehydrogenase"/>
    <property type="evidence" value="ECO:0007669"/>
    <property type="project" value="TreeGrafter"/>
</dbReference>
<dbReference type="GO" id="GO:0009055">
    <property type="term" value="F:electron transfer activity"/>
    <property type="evidence" value="ECO:0007669"/>
    <property type="project" value="InterPro"/>
</dbReference>
<dbReference type="InterPro" id="IPR014729">
    <property type="entry name" value="Rossmann-like_a/b/a_fold"/>
</dbReference>